<protein>
    <submittedName>
        <fullName evidence="2">Uncharacterized protein</fullName>
    </submittedName>
</protein>
<dbReference type="AlphaFoldDB" id="A0A0B7MZB3"/>
<dbReference type="STRING" id="35722.A0A0B7MZB3"/>
<evidence type="ECO:0000256" key="1">
    <source>
        <dbReference type="SAM" id="MobiDB-lite"/>
    </source>
</evidence>
<proteinExistence type="predicted"/>
<feature type="compositionally biased region" description="Polar residues" evidence="1">
    <location>
        <begin position="19"/>
        <end position="29"/>
    </location>
</feature>
<gene>
    <name evidence="2" type="primary">PARPA_01585.1 scaffold 1359</name>
</gene>
<dbReference type="Proteomes" id="UP000054107">
    <property type="component" value="Unassembled WGS sequence"/>
</dbReference>
<feature type="compositionally biased region" description="Polar residues" evidence="1">
    <location>
        <begin position="188"/>
        <end position="214"/>
    </location>
</feature>
<sequence length="214" mass="23343">MSNRVTTTPSNIIAEASPLPNTSLETEASSPLAMPSPQDLHSSRALPRWVSDIFTRLKQQTATLTAQAAQIADLHHLAFGRPQAQPITDFDPRSPSTLKDPNYRNSSGQTLLQEEADRIHQACLLNIVKRVHDVNRQIAVAHHFCSVEHWISKVQYSTFNLQLKPHKTRSTAAANPDDSMAGAEAQFTAPSNNLDPSFLSTSSPTDGISAPATQ</sequence>
<keyword evidence="3" id="KW-1185">Reference proteome</keyword>
<dbReference type="EMBL" id="LN719426">
    <property type="protein sequence ID" value="CEP08274.1"/>
    <property type="molecule type" value="Genomic_DNA"/>
</dbReference>
<evidence type="ECO:0000313" key="2">
    <source>
        <dbReference type="EMBL" id="CEP08274.1"/>
    </source>
</evidence>
<evidence type="ECO:0000313" key="3">
    <source>
        <dbReference type="Proteomes" id="UP000054107"/>
    </source>
</evidence>
<feature type="region of interest" description="Disordered" evidence="1">
    <location>
        <begin position="1"/>
        <end position="40"/>
    </location>
</feature>
<organism evidence="2 3">
    <name type="scientific">Parasitella parasitica</name>
    <dbReference type="NCBI Taxonomy" id="35722"/>
    <lineage>
        <taxon>Eukaryota</taxon>
        <taxon>Fungi</taxon>
        <taxon>Fungi incertae sedis</taxon>
        <taxon>Mucoromycota</taxon>
        <taxon>Mucoromycotina</taxon>
        <taxon>Mucoromycetes</taxon>
        <taxon>Mucorales</taxon>
        <taxon>Mucorineae</taxon>
        <taxon>Mucoraceae</taxon>
        <taxon>Parasitella</taxon>
    </lineage>
</organism>
<name>A0A0B7MZB3_9FUNG</name>
<feature type="region of interest" description="Disordered" evidence="1">
    <location>
        <begin position="170"/>
        <end position="214"/>
    </location>
</feature>
<feature type="compositionally biased region" description="Polar residues" evidence="1">
    <location>
        <begin position="1"/>
        <end position="11"/>
    </location>
</feature>
<accession>A0A0B7MZB3</accession>
<reference evidence="2 3" key="1">
    <citation type="submission" date="2014-09" db="EMBL/GenBank/DDBJ databases">
        <authorList>
            <person name="Ellenberger Sabrina"/>
        </authorList>
    </citation>
    <scope>NUCLEOTIDE SEQUENCE [LARGE SCALE GENOMIC DNA]</scope>
    <source>
        <strain evidence="2 3">CBS 412.66</strain>
    </source>
</reference>